<dbReference type="AlphaFoldDB" id="A0A836KEE7"/>
<sequence>MGGDGQALANKRSLLQKSRVYVTAADLELQHSKEKTTRRSRTVERWSHCALSLQPLEAPAAFDTAGDVFSKQSVIDYLIDHKGHSDGAVEAKENKTSIKKLTDVKDIANEVSSDGTICCPITGYSTMSGVHSFVGFWGCGHVVSASTISTSNDMKSQVDVECPLCGLLSFYVRLVCDDTEDAERQRKFLRHYSKKFRKRLRDDANSASACADFLPETQRTDVHI</sequence>
<dbReference type="InterPro" id="IPR006735">
    <property type="entry name" value="Rtf2"/>
</dbReference>
<dbReference type="PANTHER" id="PTHR12775">
    <property type="entry name" value="PROTEIN C20ORF43 HOMOLOG"/>
    <property type="match status" value="1"/>
</dbReference>
<dbReference type="Pfam" id="PF04641">
    <property type="entry name" value="Rtf2"/>
    <property type="match status" value="1"/>
</dbReference>
<reference evidence="1 2" key="1">
    <citation type="submission" date="2021-02" db="EMBL/GenBank/DDBJ databases">
        <title>Leishmania (Mundinia) enrietti genome sequencing and assembly.</title>
        <authorList>
            <person name="Almutairi H."/>
            <person name="Gatherer D."/>
        </authorList>
    </citation>
    <scope>NUCLEOTIDE SEQUENCE [LARGE SCALE GENOMIC DNA]</scope>
    <source>
        <strain evidence="1">CUR178</strain>
    </source>
</reference>
<dbReference type="Proteomes" id="UP000674179">
    <property type="component" value="Chromosome 32"/>
</dbReference>
<comment type="caution">
    <text evidence="1">The sequence shown here is derived from an EMBL/GenBank/DDBJ whole genome shotgun (WGS) entry which is preliminary data.</text>
</comment>
<dbReference type="RefSeq" id="XP_067690026.1">
    <property type="nucleotide sequence ID" value="XM_067833923.1"/>
</dbReference>
<evidence type="ECO:0008006" key="3">
    <source>
        <dbReference type="Google" id="ProtNLM"/>
    </source>
</evidence>
<dbReference type="GO" id="GO:0005634">
    <property type="term" value="C:nucleus"/>
    <property type="evidence" value="ECO:0007669"/>
    <property type="project" value="TreeGrafter"/>
</dbReference>
<dbReference type="PANTHER" id="PTHR12775:SF0">
    <property type="entry name" value="REPLICATION TERMINATION FACTOR 2"/>
    <property type="match status" value="1"/>
</dbReference>
<dbReference type="GeneID" id="94169433"/>
<dbReference type="OrthoDB" id="247013at2759"/>
<dbReference type="EMBL" id="JAFHKP010000032">
    <property type="protein sequence ID" value="KAG5470856.1"/>
    <property type="molecule type" value="Genomic_DNA"/>
</dbReference>
<protein>
    <recommendedName>
        <fullName evidence="3">Replication termination factor 2</fullName>
    </recommendedName>
</protein>
<dbReference type="GO" id="GO:0006274">
    <property type="term" value="P:DNA replication termination"/>
    <property type="evidence" value="ECO:0007669"/>
    <property type="project" value="TreeGrafter"/>
</dbReference>
<keyword evidence="2" id="KW-1185">Reference proteome</keyword>
<evidence type="ECO:0000313" key="1">
    <source>
        <dbReference type="EMBL" id="KAG5470856.1"/>
    </source>
</evidence>
<gene>
    <name evidence="1" type="ORF">CUR178_02161</name>
</gene>
<accession>A0A836KEE7</accession>
<proteinExistence type="predicted"/>
<name>A0A836KEE7_LEIEN</name>
<evidence type="ECO:0000313" key="2">
    <source>
        <dbReference type="Proteomes" id="UP000674179"/>
    </source>
</evidence>
<organism evidence="1 2">
    <name type="scientific">Leishmania enriettii</name>
    <dbReference type="NCBI Taxonomy" id="5663"/>
    <lineage>
        <taxon>Eukaryota</taxon>
        <taxon>Discoba</taxon>
        <taxon>Euglenozoa</taxon>
        <taxon>Kinetoplastea</taxon>
        <taxon>Metakinetoplastina</taxon>
        <taxon>Trypanosomatida</taxon>
        <taxon>Trypanosomatidae</taxon>
        <taxon>Leishmaniinae</taxon>
        <taxon>Leishmania</taxon>
    </lineage>
</organism>
<dbReference type="KEGG" id="lenr:94169433"/>